<organism evidence="1 2">
    <name type="scientific">Nostoc cf. commune SO-36</name>
    <dbReference type="NCBI Taxonomy" id="449208"/>
    <lineage>
        <taxon>Bacteria</taxon>
        <taxon>Bacillati</taxon>
        <taxon>Cyanobacteriota</taxon>
        <taxon>Cyanophyceae</taxon>
        <taxon>Nostocales</taxon>
        <taxon>Nostocaceae</taxon>
        <taxon>Nostoc</taxon>
    </lineage>
</organism>
<keyword evidence="2" id="KW-1185">Reference proteome</keyword>
<evidence type="ECO:0000313" key="2">
    <source>
        <dbReference type="Proteomes" id="UP001055453"/>
    </source>
</evidence>
<dbReference type="EMBL" id="AP025733">
    <property type="protein sequence ID" value="BDI20639.1"/>
    <property type="molecule type" value="Genomic_DNA"/>
</dbReference>
<sequence length="73" mass="8307">MKIKLTTSEIRAILQGCQHTLRLVQSSRDYRNIQSSQYFSTTNDVVLNDAVNVLFELVKAIDGVEQMSQKGEF</sequence>
<dbReference type="RefSeq" id="WP_251960556.1">
    <property type="nucleotide sequence ID" value="NZ_AP025733.1"/>
</dbReference>
<geneLocation type="plasmid" evidence="1 2">
    <name>pANSO36A</name>
</geneLocation>
<accession>A0ABN6QE18</accession>
<protein>
    <submittedName>
        <fullName evidence="1">Uncharacterized protein</fullName>
    </submittedName>
</protein>
<gene>
    <name evidence="1" type="ORF">ANSO36C_64410</name>
</gene>
<evidence type="ECO:0000313" key="1">
    <source>
        <dbReference type="EMBL" id="BDI20639.1"/>
    </source>
</evidence>
<keyword evidence="1" id="KW-0614">Plasmid</keyword>
<dbReference type="Proteomes" id="UP001055453">
    <property type="component" value="Plasmid pANSO36A"/>
</dbReference>
<proteinExistence type="predicted"/>
<name>A0ABN6QE18_NOSCO</name>
<reference evidence="1" key="1">
    <citation type="submission" date="2022-04" db="EMBL/GenBank/DDBJ databases">
        <title>Complete genome sequence of a cyanobacterium, Nostoc sp. SO-36, isolated in Antarctica.</title>
        <authorList>
            <person name="Kanesaki Y."/>
            <person name="Effendi D."/>
            <person name="Sakamoto T."/>
            <person name="Ohtani S."/>
            <person name="Awai K."/>
        </authorList>
    </citation>
    <scope>NUCLEOTIDE SEQUENCE</scope>
    <source>
        <strain evidence="1">SO-36</strain>
        <plasmid evidence="1">pANSO36A</plasmid>
    </source>
</reference>